<evidence type="ECO:0008006" key="3">
    <source>
        <dbReference type="Google" id="ProtNLM"/>
    </source>
</evidence>
<dbReference type="AlphaFoldDB" id="A0A2N0NI46"/>
<evidence type="ECO:0000313" key="1">
    <source>
        <dbReference type="EMBL" id="PKB94234.1"/>
    </source>
</evidence>
<dbReference type="VEuPathDB" id="FungiDB:FUN_007425"/>
<reference evidence="1 2" key="2">
    <citation type="submission" date="2017-09" db="EMBL/GenBank/DDBJ databases">
        <title>Extensive intraspecific genome diversity in a model arbuscular mycorrhizal fungus.</title>
        <authorList>
            <person name="Chen E.C."/>
            <person name="Morin E."/>
            <person name="Beaudet D."/>
            <person name="Noel J."/>
            <person name="Ndikumana S."/>
            <person name="Charron P."/>
            <person name="St-Onge C."/>
            <person name="Giorgi J."/>
            <person name="Grigoriev I.V."/>
            <person name="Roux C."/>
            <person name="Martin F.M."/>
            <person name="Corradi N."/>
        </authorList>
    </citation>
    <scope>NUCLEOTIDE SEQUENCE [LARGE SCALE GENOMIC DNA]</scope>
    <source>
        <strain evidence="1 2">A5</strain>
    </source>
</reference>
<evidence type="ECO:0000313" key="2">
    <source>
        <dbReference type="Proteomes" id="UP000232722"/>
    </source>
</evidence>
<gene>
    <name evidence="1" type="ORF">RhiirA5_404870</name>
</gene>
<dbReference type="Proteomes" id="UP000232722">
    <property type="component" value="Unassembled WGS sequence"/>
</dbReference>
<protein>
    <recommendedName>
        <fullName evidence="3">Transposase domain-containing protein</fullName>
    </recommendedName>
</protein>
<proteinExistence type="predicted"/>
<dbReference type="EMBL" id="LLXJ01006414">
    <property type="protein sequence ID" value="PKB94234.1"/>
    <property type="molecule type" value="Genomic_DNA"/>
</dbReference>
<feature type="non-terminal residue" evidence="1">
    <location>
        <position position="366"/>
    </location>
</feature>
<sequence>MHLFFENMAPQMYAHWTGKFFNNLPMSNDYELSKSQWEIIGAQMEKIKKDMPNEIGRPPRDILKYHNGYKAVEWRNWIILFSLPLLRKYLDKRHLQGWSNIVKAVKLCLEPVISEDQVDDVQQLLKKFLDYYERFVVYFREYYQHNSQRLAACRISFHYLLHVANCIKYCGPSWTHWQFPMERICGILQPLIKSRLNPYSNLSNTLTLLQQFYLLPFFSISKSIFKEKLPKQWNSKQNINNYGMKYGRLRTSDGHYISSHWIKRKNKIARNNYCVQIRRTIDKVSHRPNALPQLMIVDIYGIVDYFFVHKFNDKIHMLAYVQLTSKIIDDEYECKYFTQFKSKEFIDVRCVDHCVGFAKIDNKYFI</sequence>
<dbReference type="VEuPathDB" id="FungiDB:RhiirA1_447330"/>
<dbReference type="PANTHER" id="PTHR46579">
    <property type="entry name" value="F5/8 TYPE C DOMAIN-CONTAINING PROTEIN-RELATED"/>
    <property type="match status" value="1"/>
</dbReference>
<dbReference type="VEuPathDB" id="FungiDB:RhiirFUN_003964"/>
<organism evidence="1 2">
    <name type="scientific">Rhizophagus irregularis</name>
    <dbReference type="NCBI Taxonomy" id="588596"/>
    <lineage>
        <taxon>Eukaryota</taxon>
        <taxon>Fungi</taxon>
        <taxon>Fungi incertae sedis</taxon>
        <taxon>Mucoromycota</taxon>
        <taxon>Glomeromycotina</taxon>
        <taxon>Glomeromycetes</taxon>
        <taxon>Glomerales</taxon>
        <taxon>Glomeraceae</taxon>
        <taxon>Rhizophagus</taxon>
    </lineage>
</organism>
<name>A0A2N0NI46_9GLOM</name>
<reference evidence="1 2" key="1">
    <citation type="submission" date="2016-04" db="EMBL/GenBank/DDBJ databases">
        <title>Genome analyses suggest a sexual origin of heterokaryosis in a supposedly ancient asexual fungus.</title>
        <authorList>
            <person name="Ropars J."/>
            <person name="Sedzielewska K."/>
            <person name="Noel J."/>
            <person name="Charron P."/>
            <person name="Farinelli L."/>
            <person name="Marton T."/>
            <person name="Kruger M."/>
            <person name="Pelin A."/>
            <person name="Brachmann A."/>
            <person name="Corradi N."/>
        </authorList>
    </citation>
    <scope>NUCLEOTIDE SEQUENCE [LARGE SCALE GENOMIC DNA]</scope>
    <source>
        <strain evidence="1 2">A5</strain>
    </source>
</reference>
<comment type="caution">
    <text evidence="1">The sequence shown here is derived from an EMBL/GenBank/DDBJ whole genome shotgun (WGS) entry which is preliminary data.</text>
</comment>
<dbReference type="PANTHER" id="PTHR46579:SF1">
    <property type="entry name" value="F5_8 TYPE C DOMAIN-CONTAINING PROTEIN"/>
    <property type="match status" value="1"/>
</dbReference>
<accession>A0A2N0NI46</accession>